<feature type="signal peptide" evidence="1">
    <location>
        <begin position="1"/>
        <end position="20"/>
    </location>
</feature>
<evidence type="ECO:0000256" key="1">
    <source>
        <dbReference type="SAM" id="SignalP"/>
    </source>
</evidence>
<evidence type="ECO:0000313" key="3">
    <source>
        <dbReference type="Proteomes" id="UP000309186"/>
    </source>
</evidence>
<dbReference type="Proteomes" id="UP000309186">
    <property type="component" value="Unassembled WGS sequence"/>
</dbReference>
<keyword evidence="1" id="KW-0732">Signal</keyword>
<evidence type="ECO:0000313" key="2">
    <source>
        <dbReference type="EMBL" id="TLX47394.1"/>
    </source>
</evidence>
<gene>
    <name evidence="2" type="ORF">C1E24_08550</name>
</gene>
<dbReference type="RefSeq" id="WP_138480530.1">
    <property type="nucleotide sequence ID" value="NZ_PPSW01000012.1"/>
</dbReference>
<dbReference type="Pfam" id="PF16956">
    <property type="entry name" value="Porin_7"/>
    <property type="match status" value="1"/>
</dbReference>
<name>A0A5R9Q3J9_9GAMM</name>
<protein>
    <submittedName>
        <fullName evidence="2">Putative porin</fullName>
    </submittedName>
</protein>
<dbReference type="AlphaFoldDB" id="A0A5R9Q3J9"/>
<organism evidence="2 3">
    <name type="scientific">Pseudoalteromonas phenolica</name>
    <dbReference type="NCBI Taxonomy" id="161398"/>
    <lineage>
        <taxon>Bacteria</taxon>
        <taxon>Pseudomonadati</taxon>
        <taxon>Pseudomonadota</taxon>
        <taxon>Gammaproteobacteria</taxon>
        <taxon>Alteromonadales</taxon>
        <taxon>Pseudoalteromonadaceae</taxon>
        <taxon>Pseudoalteromonas</taxon>
    </lineage>
</organism>
<dbReference type="InterPro" id="IPR031593">
    <property type="entry name" value="Porin_7"/>
</dbReference>
<feature type="chain" id="PRO_5024349087" evidence="1">
    <location>
        <begin position="21"/>
        <end position="259"/>
    </location>
</feature>
<dbReference type="EMBL" id="PPSW01000012">
    <property type="protein sequence ID" value="TLX47394.1"/>
    <property type="molecule type" value="Genomic_DNA"/>
</dbReference>
<dbReference type="OrthoDB" id="5758646at2"/>
<proteinExistence type="predicted"/>
<reference evidence="2 3" key="1">
    <citation type="submission" date="2018-01" db="EMBL/GenBank/DDBJ databases">
        <title>Co-occurrence of chitin degradation, pigmentation and bioactivity in marine Pseudoalteromonas.</title>
        <authorList>
            <person name="Paulsen S."/>
            <person name="Gram L."/>
            <person name="Machado H."/>
        </authorList>
    </citation>
    <scope>NUCLEOTIDE SEQUENCE [LARGE SCALE GENOMIC DNA]</scope>
    <source>
        <strain evidence="2 3">S3663</strain>
    </source>
</reference>
<accession>A0A5R9Q3J9</accession>
<sequence length="259" mass="29487">MKKIIALSILASLTSFNSLADDSKQLFNQVYLTDKQDSRAAYYFTSHYYFAKQQNSGVWDDFGYLDTDSNIKAAYLNSHSSKDFSLSGEWFTTKEWFVTAGTADVGDLNDNSNFGFGYLFDDKLKLSLFYNKKERGPNDTVFKAEYNHQFNSSDYLGVTFEADIDLDSYTLSGRYFKHLGADSYLAIDVDHKEYEGSYDVSTIKADYYVNKNISLGVGSYDNDLGIQAKYFFNDKFHLGGSIIDFDSGEVYQLSFTAQY</sequence>
<comment type="caution">
    <text evidence="2">The sequence shown here is derived from an EMBL/GenBank/DDBJ whole genome shotgun (WGS) entry which is preliminary data.</text>
</comment>